<reference evidence="1 2" key="1">
    <citation type="submission" date="2024-01" db="EMBL/GenBank/DDBJ databases">
        <title>The genomes of 5 underutilized Papilionoideae crops provide insights into root nodulation and disease resistanc.</title>
        <authorList>
            <person name="Jiang F."/>
        </authorList>
    </citation>
    <scope>NUCLEOTIDE SEQUENCE [LARGE SCALE GENOMIC DNA]</scope>
    <source>
        <strain evidence="1">LVBAO_FW01</strain>
        <tissue evidence="1">Leaves</tissue>
    </source>
</reference>
<organism evidence="1 2">
    <name type="scientific">Canavalia gladiata</name>
    <name type="common">Sword bean</name>
    <name type="synonym">Dolichos gladiatus</name>
    <dbReference type="NCBI Taxonomy" id="3824"/>
    <lineage>
        <taxon>Eukaryota</taxon>
        <taxon>Viridiplantae</taxon>
        <taxon>Streptophyta</taxon>
        <taxon>Embryophyta</taxon>
        <taxon>Tracheophyta</taxon>
        <taxon>Spermatophyta</taxon>
        <taxon>Magnoliopsida</taxon>
        <taxon>eudicotyledons</taxon>
        <taxon>Gunneridae</taxon>
        <taxon>Pentapetalae</taxon>
        <taxon>rosids</taxon>
        <taxon>fabids</taxon>
        <taxon>Fabales</taxon>
        <taxon>Fabaceae</taxon>
        <taxon>Papilionoideae</taxon>
        <taxon>50 kb inversion clade</taxon>
        <taxon>NPAAA clade</taxon>
        <taxon>indigoferoid/millettioid clade</taxon>
        <taxon>Phaseoleae</taxon>
        <taxon>Canavalia</taxon>
    </lineage>
</organism>
<evidence type="ECO:0000313" key="1">
    <source>
        <dbReference type="EMBL" id="KAK7339243.1"/>
    </source>
</evidence>
<evidence type="ECO:0000313" key="2">
    <source>
        <dbReference type="Proteomes" id="UP001367508"/>
    </source>
</evidence>
<accession>A0AAN9QQ16</accession>
<name>A0AAN9QQ16_CANGL</name>
<sequence>MPTRRGRFQACQFYGRRDRGVSKDPSIAHLAERYREGVIISRTSDHDWETPLSSEPFAIAVHDSYLGVEAREKSPRRLTKPRWPRSSK</sequence>
<proteinExistence type="predicted"/>
<comment type="caution">
    <text evidence="1">The sequence shown here is derived from an EMBL/GenBank/DDBJ whole genome shotgun (WGS) entry which is preliminary data.</text>
</comment>
<gene>
    <name evidence="1" type="ORF">VNO77_19899</name>
</gene>
<dbReference type="EMBL" id="JAYMYQ010000004">
    <property type="protein sequence ID" value="KAK7339243.1"/>
    <property type="molecule type" value="Genomic_DNA"/>
</dbReference>
<protein>
    <submittedName>
        <fullName evidence="1">Uncharacterized protein</fullName>
    </submittedName>
</protein>
<dbReference type="Proteomes" id="UP001367508">
    <property type="component" value="Unassembled WGS sequence"/>
</dbReference>
<dbReference type="AlphaFoldDB" id="A0AAN9QQ16"/>
<keyword evidence="2" id="KW-1185">Reference proteome</keyword>